<dbReference type="Proteomes" id="UP001162131">
    <property type="component" value="Unassembled WGS sequence"/>
</dbReference>
<dbReference type="InterPro" id="IPR032707">
    <property type="entry name" value="MYCBPAP"/>
</dbReference>
<keyword evidence="2" id="KW-1185">Reference proteome</keyword>
<dbReference type="PANTHER" id="PTHR48421:SF1">
    <property type="entry name" value="MYCBP-ASSOCIATED PROTEIN"/>
    <property type="match status" value="1"/>
</dbReference>
<dbReference type="PANTHER" id="PTHR48421">
    <property type="entry name" value="MYCBP-ASSOCIATED PROTEIN"/>
    <property type="match status" value="1"/>
</dbReference>
<accession>A0AAU9IFE4</accession>
<evidence type="ECO:0000313" key="2">
    <source>
        <dbReference type="Proteomes" id="UP001162131"/>
    </source>
</evidence>
<sequence length="389" mass="45286">MAEIWKGPAYDLRKQRKRVTIKGNSSPFELKTDNLPQIVKPCRSFKLLKKVKSSEKSFHNLCSIEEDFTLEREGDITSFLKEKSPTTPQINFTPKFDINGNLLQYSVIGPVKLFTTPKSNDSWTPIKPNQQSLNRTATNLNFSNRDNTNYQEKFKERLIEIENNSKLELSTDVKKASSMILYDRIRKGREERKLKQYDAIQNEWKLIEKGLSFKSKKKMQDLMPNRAFEYREKLEELEELDRNLPDKEESNSLSWYMSLRESQNQKFETYIPMGQKLLGLYTRISQKPKSPIEIIRKPGMVKTSSKTFRDWDYFLTKLGKEKSNSETIPSSQASHSDLLVIGLAKLPLEIDAVKNVGPEFLNPKLIPKPFKDEVFAEEYDPRNKTHKAV</sequence>
<organism evidence="1 2">
    <name type="scientific">Blepharisma stoltei</name>
    <dbReference type="NCBI Taxonomy" id="1481888"/>
    <lineage>
        <taxon>Eukaryota</taxon>
        <taxon>Sar</taxon>
        <taxon>Alveolata</taxon>
        <taxon>Ciliophora</taxon>
        <taxon>Postciliodesmatophora</taxon>
        <taxon>Heterotrichea</taxon>
        <taxon>Heterotrichida</taxon>
        <taxon>Blepharismidae</taxon>
        <taxon>Blepharisma</taxon>
    </lineage>
</organism>
<dbReference type="Pfam" id="PF14646">
    <property type="entry name" value="MYCBPAP"/>
    <property type="match status" value="1"/>
</dbReference>
<proteinExistence type="predicted"/>
<gene>
    <name evidence="1" type="ORF">BSTOLATCC_MIC9931</name>
</gene>
<evidence type="ECO:0000313" key="1">
    <source>
        <dbReference type="EMBL" id="CAG9314134.1"/>
    </source>
</evidence>
<protein>
    <submittedName>
        <fullName evidence="1">Uncharacterized protein</fullName>
    </submittedName>
</protein>
<comment type="caution">
    <text evidence="1">The sequence shown here is derived from an EMBL/GenBank/DDBJ whole genome shotgun (WGS) entry which is preliminary data.</text>
</comment>
<name>A0AAU9IFE4_9CILI</name>
<dbReference type="EMBL" id="CAJZBQ010000011">
    <property type="protein sequence ID" value="CAG9314134.1"/>
    <property type="molecule type" value="Genomic_DNA"/>
</dbReference>
<reference evidence="1" key="1">
    <citation type="submission" date="2021-09" db="EMBL/GenBank/DDBJ databases">
        <authorList>
            <consortium name="AG Swart"/>
            <person name="Singh M."/>
            <person name="Singh A."/>
            <person name="Seah K."/>
            <person name="Emmerich C."/>
        </authorList>
    </citation>
    <scope>NUCLEOTIDE SEQUENCE</scope>
    <source>
        <strain evidence="1">ATCC30299</strain>
    </source>
</reference>
<dbReference type="AlphaFoldDB" id="A0AAU9IFE4"/>